<comment type="similarity">
    <text evidence="2 10">Belongs to the D-alanine--D-alanine ligase family.</text>
</comment>
<evidence type="ECO:0000256" key="2">
    <source>
        <dbReference type="ARBA" id="ARBA00010871"/>
    </source>
</evidence>
<comment type="catalytic activity">
    <reaction evidence="10">
        <text>2 D-alanine + ATP = D-alanyl-D-alanine + ADP + phosphate + H(+)</text>
        <dbReference type="Rhea" id="RHEA:11224"/>
        <dbReference type="ChEBI" id="CHEBI:15378"/>
        <dbReference type="ChEBI" id="CHEBI:30616"/>
        <dbReference type="ChEBI" id="CHEBI:43474"/>
        <dbReference type="ChEBI" id="CHEBI:57416"/>
        <dbReference type="ChEBI" id="CHEBI:57822"/>
        <dbReference type="ChEBI" id="CHEBI:456216"/>
        <dbReference type="EC" id="6.3.2.4"/>
    </reaction>
</comment>
<dbReference type="GO" id="GO:0046872">
    <property type="term" value="F:metal ion binding"/>
    <property type="evidence" value="ECO:0007669"/>
    <property type="project" value="UniProtKB-KW"/>
</dbReference>
<dbReference type="PROSITE" id="PS50975">
    <property type="entry name" value="ATP_GRASP"/>
    <property type="match status" value="1"/>
</dbReference>
<dbReference type="HAMAP" id="MF_00047">
    <property type="entry name" value="Dala_Dala_lig"/>
    <property type="match status" value="1"/>
</dbReference>
<dbReference type="NCBIfam" id="NF002378">
    <property type="entry name" value="PRK01372.1"/>
    <property type="match status" value="1"/>
</dbReference>
<reference evidence="15 16" key="1">
    <citation type="journal article" date="2016" name="Nat. Commun.">
        <title>Thousands of microbial genomes shed light on interconnected biogeochemical processes in an aquifer system.</title>
        <authorList>
            <person name="Anantharaman K."/>
            <person name="Brown C.T."/>
            <person name="Hug L.A."/>
            <person name="Sharon I."/>
            <person name="Castelle C.J."/>
            <person name="Probst A.J."/>
            <person name="Thomas B.C."/>
            <person name="Singh A."/>
            <person name="Wilkins M.J."/>
            <person name="Karaoz U."/>
            <person name="Brodie E.L."/>
            <person name="Williams K.H."/>
            <person name="Hubbard S.S."/>
            <person name="Banfield J.F."/>
        </authorList>
    </citation>
    <scope>NUCLEOTIDE SEQUENCE [LARGE SCALE GENOMIC DNA]</scope>
</reference>
<dbReference type="InterPro" id="IPR011127">
    <property type="entry name" value="Dala_Dala_lig_N"/>
</dbReference>
<feature type="binding site" evidence="12">
    <location>
        <position position="293"/>
    </location>
    <ligand>
        <name>Mg(2+)</name>
        <dbReference type="ChEBI" id="CHEBI:18420"/>
        <label>1</label>
    </ligand>
</feature>
<dbReference type="InterPro" id="IPR000291">
    <property type="entry name" value="D-Ala_lig_Van_CS"/>
</dbReference>
<gene>
    <name evidence="10" type="primary">ddl</name>
    <name evidence="15" type="ORF">A3F61_01295</name>
</gene>
<keyword evidence="8 10" id="KW-0573">Peptidoglycan synthesis</keyword>
<evidence type="ECO:0000256" key="4">
    <source>
        <dbReference type="ARBA" id="ARBA00022598"/>
    </source>
</evidence>
<dbReference type="Pfam" id="PF07478">
    <property type="entry name" value="Dala_Dala_lig_C"/>
    <property type="match status" value="1"/>
</dbReference>
<comment type="cofactor">
    <cofactor evidence="12">
        <name>Mg(2+)</name>
        <dbReference type="ChEBI" id="CHEBI:18420"/>
    </cofactor>
    <cofactor evidence="12">
        <name>Mn(2+)</name>
        <dbReference type="ChEBI" id="CHEBI:29035"/>
    </cofactor>
    <text evidence="12">Binds 2 magnesium or manganese ions per subunit.</text>
</comment>
<dbReference type="InterPro" id="IPR011095">
    <property type="entry name" value="Dala_Dala_lig_C"/>
</dbReference>
<keyword evidence="12" id="KW-0460">Magnesium</keyword>
<evidence type="ECO:0000259" key="14">
    <source>
        <dbReference type="PROSITE" id="PS50975"/>
    </source>
</evidence>
<sequence length="342" mass="37728">MVRKKTNIVVLMGGKSPEYNVSVASGIEIVKNLSKRKYDISPILISPNGKQWYLSSPHPILNLPNPLDPQVLPDDLIPPVRKTLNGLSQLNVHIDVVFIAMHGPCGEDGTVQGMLDLAEVKYTGSGVLASAIGMDKLVFRQIMASYKILVPKYVVIKKNETLSKITKILGKPPYFVKPNNQGSSVGNSIVKTRKDLKKALNLAWKFSNIALVDEYLKGREFTIGVIGDKKPKAFPVVEIVTNQEFFDYKAKYQDEGTQEIVPATVDKKIAKMIQDVAISIFTKLSCRGVARVDFILKGKKLYVLEINTIPGMTENSLIPKSARAAGMSSSQLLDTIIKDAMR</sequence>
<dbReference type="PANTHER" id="PTHR23132">
    <property type="entry name" value="D-ALANINE--D-ALANINE LIGASE"/>
    <property type="match status" value="1"/>
</dbReference>
<dbReference type="STRING" id="1797517.A3F61_01295"/>
<name>A0A1G1VAG3_9BACT</name>
<dbReference type="Gene3D" id="3.40.50.20">
    <property type="match status" value="1"/>
</dbReference>
<keyword evidence="6 13" id="KW-0067">ATP-binding</keyword>
<comment type="subcellular location">
    <subcellularLocation>
        <location evidence="1 10">Cytoplasm</location>
    </subcellularLocation>
</comment>
<proteinExistence type="inferred from homology"/>
<evidence type="ECO:0000256" key="7">
    <source>
        <dbReference type="ARBA" id="ARBA00022960"/>
    </source>
</evidence>
<dbReference type="GO" id="GO:0071555">
    <property type="term" value="P:cell wall organization"/>
    <property type="evidence" value="ECO:0007669"/>
    <property type="project" value="UniProtKB-KW"/>
</dbReference>
<evidence type="ECO:0000256" key="5">
    <source>
        <dbReference type="ARBA" id="ARBA00022741"/>
    </source>
</evidence>
<evidence type="ECO:0000313" key="15">
    <source>
        <dbReference type="EMBL" id="OGY12435.1"/>
    </source>
</evidence>
<dbReference type="Gene3D" id="3.30.1490.20">
    <property type="entry name" value="ATP-grasp fold, A domain"/>
    <property type="match status" value="1"/>
</dbReference>
<dbReference type="EMBL" id="MHCA01000012">
    <property type="protein sequence ID" value="OGY12435.1"/>
    <property type="molecule type" value="Genomic_DNA"/>
</dbReference>
<evidence type="ECO:0000256" key="1">
    <source>
        <dbReference type="ARBA" id="ARBA00004496"/>
    </source>
</evidence>
<dbReference type="GO" id="GO:0005737">
    <property type="term" value="C:cytoplasm"/>
    <property type="evidence" value="ECO:0007669"/>
    <property type="project" value="UniProtKB-SubCell"/>
</dbReference>
<keyword evidence="9 10" id="KW-0961">Cell wall biogenesis/degradation</keyword>
<dbReference type="SUPFAM" id="SSF52440">
    <property type="entry name" value="PreATP-grasp domain"/>
    <property type="match status" value="1"/>
</dbReference>
<accession>A0A1G1VAG3</accession>
<evidence type="ECO:0000256" key="8">
    <source>
        <dbReference type="ARBA" id="ARBA00022984"/>
    </source>
</evidence>
<comment type="caution">
    <text evidence="15">The sequence shown here is derived from an EMBL/GenBank/DDBJ whole genome shotgun (WGS) entry which is preliminary data.</text>
</comment>
<dbReference type="NCBIfam" id="NF002528">
    <property type="entry name" value="PRK01966.1-4"/>
    <property type="match status" value="1"/>
</dbReference>
<dbReference type="EC" id="6.3.2.4" evidence="10"/>
<keyword evidence="4 10" id="KW-0436">Ligase</keyword>
<keyword evidence="12" id="KW-0479">Metal-binding</keyword>
<dbReference type="PROSITE" id="PS00844">
    <property type="entry name" value="DALA_DALA_LIGASE_2"/>
    <property type="match status" value="1"/>
</dbReference>
<evidence type="ECO:0000256" key="6">
    <source>
        <dbReference type="ARBA" id="ARBA00022840"/>
    </source>
</evidence>
<keyword evidence="5 13" id="KW-0547">Nucleotide-binding</keyword>
<dbReference type="PROSITE" id="PS00843">
    <property type="entry name" value="DALA_DALA_LIGASE_1"/>
    <property type="match status" value="1"/>
</dbReference>
<feature type="binding site" evidence="12">
    <location>
        <position position="307"/>
    </location>
    <ligand>
        <name>Mg(2+)</name>
        <dbReference type="ChEBI" id="CHEBI:18420"/>
        <label>2</label>
    </ligand>
</feature>
<dbReference type="InterPro" id="IPR013815">
    <property type="entry name" value="ATP_grasp_subdomain_1"/>
</dbReference>
<evidence type="ECO:0000256" key="13">
    <source>
        <dbReference type="PROSITE-ProRule" id="PRU00409"/>
    </source>
</evidence>
<evidence type="ECO:0000313" key="16">
    <source>
        <dbReference type="Proteomes" id="UP000178272"/>
    </source>
</evidence>
<protein>
    <recommendedName>
        <fullName evidence="10">D-alanine--D-alanine ligase</fullName>
        <ecNumber evidence="10">6.3.2.4</ecNumber>
    </recommendedName>
    <alternativeName>
        <fullName evidence="10">D-Ala-D-Ala ligase</fullName>
    </alternativeName>
    <alternativeName>
        <fullName evidence="10">D-alanylalanine synthetase</fullName>
    </alternativeName>
</protein>
<feature type="binding site" evidence="12">
    <location>
        <position position="305"/>
    </location>
    <ligand>
        <name>Mg(2+)</name>
        <dbReference type="ChEBI" id="CHEBI:18420"/>
        <label>1</label>
    </ligand>
</feature>
<feature type="binding site" evidence="12">
    <location>
        <position position="305"/>
    </location>
    <ligand>
        <name>Mg(2+)</name>
        <dbReference type="ChEBI" id="CHEBI:18420"/>
        <label>2</label>
    </ligand>
</feature>
<organism evidence="15 16">
    <name type="scientific">Candidatus Blackburnbacteria bacterium RIFCSPHIGHO2_12_FULL_41_13b</name>
    <dbReference type="NCBI Taxonomy" id="1797517"/>
    <lineage>
        <taxon>Bacteria</taxon>
        <taxon>Candidatus Blackburniibacteriota</taxon>
    </lineage>
</organism>
<dbReference type="GO" id="GO:0008716">
    <property type="term" value="F:D-alanine-D-alanine ligase activity"/>
    <property type="evidence" value="ECO:0007669"/>
    <property type="project" value="UniProtKB-UniRule"/>
</dbReference>
<dbReference type="GO" id="GO:0009252">
    <property type="term" value="P:peptidoglycan biosynthetic process"/>
    <property type="evidence" value="ECO:0007669"/>
    <property type="project" value="UniProtKB-UniRule"/>
</dbReference>
<keyword evidence="12" id="KW-0464">Manganese</keyword>
<dbReference type="GO" id="GO:0005524">
    <property type="term" value="F:ATP binding"/>
    <property type="evidence" value="ECO:0007669"/>
    <property type="project" value="UniProtKB-UniRule"/>
</dbReference>
<dbReference type="Gene3D" id="3.30.470.20">
    <property type="entry name" value="ATP-grasp fold, B domain"/>
    <property type="match status" value="1"/>
</dbReference>
<evidence type="ECO:0000256" key="3">
    <source>
        <dbReference type="ARBA" id="ARBA00022490"/>
    </source>
</evidence>
<evidence type="ECO:0000256" key="10">
    <source>
        <dbReference type="HAMAP-Rule" id="MF_00047"/>
    </source>
</evidence>
<dbReference type="PIRSF" id="PIRSF039102">
    <property type="entry name" value="Ddl/VanB"/>
    <property type="match status" value="1"/>
</dbReference>
<evidence type="ECO:0000256" key="9">
    <source>
        <dbReference type="ARBA" id="ARBA00023316"/>
    </source>
</evidence>
<feature type="domain" description="ATP-grasp" evidence="14">
    <location>
        <begin position="140"/>
        <end position="338"/>
    </location>
</feature>
<comment type="function">
    <text evidence="10">Cell wall formation.</text>
</comment>
<dbReference type="InterPro" id="IPR005905">
    <property type="entry name" value="D_ala_D_ala"/>
</dbReference>
<comment type="pathway">
    <text evidence="10">Cell wall biogenesis; peptidoglycan biosynthesis.</text>
</comment>
<keyword evidence="3 10" id="KW-0963">Cytoplasm</keyword>
<dbReference type="SUPFAM" id="SSF56059">
    <property type="entry name" value="Glutathione synthetase ATP-binding domain-like"/>
    <property type="match status" value="1"/>
</dbReference>
<dbReference type="PANTHER" id="PTHR23132:SF23">
    <property type="entry name" value="D-ALANINE--D-ALANINE LIGASE B"/>
    <property type="match status" value="1"/>
</dbReference>
<feature type="active site" evidence="11">
    <location>
        <position position="183"/>
    </location>
</feature>
<feature type="active site" evidence="11">
    <location>
        <position position="18"/>
    </location>
</feature>
<dbReference type="GO" id="GO:0008360">
    <property type="term" value="P:regulation of cell shape"/>
    <property type="evidence" value="ECO:0007669"/>
    <property type="project" value="UniProtKB-KW"/>
</dbReference>
<dbReference type="AlphaFoldDB" id="A0A1G1VAG3"/>
<dbReference type="InterPro" id="IPR011761">
    <property type="entry name" value="ATP-grasp"/>
</dbReference>
<dbReference type="Proteomes" id="UP000178272">
    <property type="component" value="Unassembled WGS sequence"/>
</dbReference>
<dbReference type="UniPathway" id="UPA00219"/>
<dbReference type="NCBIfam" id="TIGR01205">
    <property type="entry name" value="D_ala_D_alaTIGR"/>
    <property type="match status" value="1"/>
</dbReference>
<keyword evidence="7 10" id="KW-0133">Cell shape</keyword>
<dbReference type="Pfam" id="PF01820">
    <property type="entry name" value="Dala_Dala_lig_N"/>
    <property type="match status" value="1"/>
</dbReference>
<feature type="active site" evidence="11">
    <location>
        <position position="316"/>
    </location>
</feature>
<dbReference type="InterPro" id="IPR016185">
    <property type="entry name" value="PreATP-grasp_dom_sf"/>
</dbReference>
<evidence type="ECO:0000256" key="12">
    <source>
        <dbReference type="PIRSR" id="PIRSR039102-3"/>
    </source>
</evidence>
<evidence type="ECO:0000256" key="11">
    <source>
        <dbReference type="PIRSR" id="PIRSR039102-1"/>
    </source>
</evidence>